<evidence type="ECO:0000256" key="2">
    <source>
        <dbReference type="ARBA" id="ARBA00022840"/>
    </source>
</evidence>
<dbReference type="PROSITE" id="PS00622">
    <property type="entry name" value="HTH_LUXR_1"/>
    <property type="match status" value="1"/>
</dbReference>
<feature type="domain" description="HTH luxR-type" evidence="3">
    <location>
        <begin position="893"/>
        <end position="958"/>
    </location>
</feature>
<keyword evidence="2" id="KW-0067">ATP-binding</keyword>
<gene>
    <name evidence="4" type="ORF">GCM10009789_34030</name>
</gene>
<dbReference type="PRINTS" id="PR00038">
    <property type="entry name" value="HTHLUXR"/>
</dbReference>
<protein>
    <submittedName>
        <fullName evidence="4">LuxR family transcriptional regulator</fullName>
    </submittedName>
</protein>
<reference evidence="4 5" key="1">
    <citation type="journal article" date="2019" name="Int. J. Syst. Evol. Microbiol.">
        <title>The Global Catalogue of Microorganisms (GCM) 10K type strain sequencing project: providing services to taxonomists for standard genome sequencing and annotation.</title>
        <authorList>
            <consortium name="The Broad Institute Genomics Platform"/>
            <consortium name="The Broad Institute Genome Sequencing Center for Infectious Disease"/>
            <person name="Wu L."/>
            <person name="Ma J."/>
        </authorList>
    </citation>
    <scope>NUCLEOTIDE SEQUENCE [LARGE SCALE GENOMIC DNA]</scope>
    <source>
        <strain evidence="4 5">JCM 14969</strain>
    </source>
</reference>
<keyword evidence="5" id="KW-1185">Reference proteome</keyword>
<dbReference type="RefSeq" id="WP_344214870.1">
    <property type="nucleotide sequence ID" value="NZ_BAAAOS010000020.1"/>
</dbReference>
<dbReference type="SMART" id="SM00421">
    <property type="entry name" value="HTH_LUXR"/>
    <property type="match status" value="1"/>
</dbReference>
<dbReference type="Proteomes" id="UP001500393">
    <property type="component" value="Unassembled WGS sequence"/>
</dbReference>
<evidence type="ECO:0000313" key="5">
    <source>
        <dbReference type="Proteomes" id="UP001500393"/>
    </source>
</evidence>
<dbReference type="PANTHER" id="PTHR16305:SF35">
    <property type="entry name" value="TRANSCRIPTIONAL ACTIVATOR DOMAIN"/>
    <property type="match status" value="1"/>
</dbReference>
<dbReference type="InterPro" id="IPR036388">
    <property type="entry name" value="WH-like_DNA-bd_sf"/>
</dbReference>
<dbReference type="Pfam" id="PF00196">
    <property type="entry name" value="GerE"/>
    <property type="match status" value="1"/>
</dbReference>
<dbReference type="CDD" id="cd06170">
    <property type="entry name" value="LuxR_C_like"/>
    <property type="match status" value="1"/>
</dbReference>
<evidence type="ECO:0000313" key="4">
    <source>
        <dbReference type="EMBL" id="GAA1577742.1"/>
    </source>
</evidence>
<evidence type="ECO:0000259" key="3">
    <source>
        <dbReference type="PROSITE" id="PS50043"/>
    </source>
</evidence>
<evidence type="ECO:0000256" key="1">
    <source>
        <dbReference type="ARBA" id="ARBA00022741"/>
    </source>
</evidence>
<dbReference type="Gene3D" id="1.10.10.10">
    <property type="entry name" value="Winged helix-like DNA-binding domain superfamily/Winged helix DNA-binding domain"/>
    <property type="match status" value="1"/>
</dbReference>
<dbReference type="InterPro" id="IPR016032">
    <property type="entry name" value="Sig_transdc_resp-reg_C-effctor"/>
</dbReference>
<comment type="caution">
    <text evidence="4">The sequence shown here is derived from an EMBL/GenBank/DDBJ whole genome shotgun (WGS) entry which is preliminary data.</text>
</comment>
<sequence>MTVDDTRAAGRTASALVGRADQLRRLVAAVSGPPAVVVVEGEAGIGKTRLVAEMSARARQADRLVLTGACRRIREPFPLGPIVEALRGTSEHLAATGLSPVAGALRGLLPELAQVLPPALEPLDDRAAERHRVFRGLAEVLGLLGPVLVIEDLHWADEQTVEFLAYLQSVLPVSVSVVLTYRGEEADAGVRDTTRRPAHHVFHDHLVLDALDAEQTRAMAASILDEDGVTTEFGNHLYELSSGLPLAVQELLALLRERGALIRLRSGRWARKSLDELDVPPGVRDSVRERVGRLPAAAQGVAEAAAVLQVPVPVPVLMSVARLPRDQLVTGLDELLISGLLAEREGEVAFRHVLAAQAVYSGIQLGRRQELHARAASAVQAVEPEPLGQRAHHLRQAGHLHEWVDVAVRAAEQASALGDDAEAVRNLEDVLRNAPLEPDRRGRLAAQLGWAACQVLRPPAVIDVITQALSSAQPGTLRGELHFLVGVLQERHGDDPSIQRRAFAAAVDDLGDRPDLAAWVMAALGRPMDPAVPVAEHTQWLDRALEAVPAIGDPVEEVFVLGKVAMSQSAIGDPRWSGLTEDIRRRTGGRPRHRQEVSAYRSIAENAFCAGHYRLADQLLSEASQAAAGDDWSGEPLARCRLVGLLLAFGRGRWAGLGQEVATLLEEYDGRPFDRTIAETVAACLALVHGDLDAARRDLPDVANRTLMLGGYELLPISVTGLLRLSTAQGEAQAALAAVRDAVDLWEVKGLWPVAVRMVPAWIEAMIAVGRQGEATEFLAGLSATLTGLDAPFAAAVMPHARGQLAADPLDAATRFLAAAAGYDRLEAPYEAAQVREQAAYRLFAAGDPSAGEALRAALAAFQEMGARWDLDRAAQVARRHGVTVKGRYPGGPHGYGSALSPRELEVAELAAAGLTNREIGRELFLSAKTVEKHVSAVLRKLGLRSRSALGSHLSPHREEL</sequence>
<dbReference type="SUPFAM" id="SSF52540">
    <property type="entry name" value="P-loop containing nucleoside triphosphate hydrolases"/>
    <property type="match status" value="1"/>
</dbReference>
<organism evidence="4 5">
    <name type="scientific">Kribbella sancticallisti</name>
    <dbReference type="NCBI Taxonomy" id="460087"/>
    <lineage>
        <taxon>Bacteria</taxon>
        <taxon>Bacillati</taxon>
        <taxon>Actinomycetota</taxon>
        <taxon>Actinomycetes</taxon>
        <taxon>Propionibacteriales</taxon>
        <taxon>Kribbellaceae</taxon>
        <taxon>Kribbella</taxon>
    </lineage>
</organism>
<dbReference type="InterPro" id="IPR041664">
    <property type="entry name" value="AAA_16"/>
</dbReference>
<dbReference type="PANTHER" id="PTHR16305">
    <property type="entry name" value="TESTICULAR SOLUBLE ADENYLYL CYCLASE"/>
    <property type="match status" value="1"/>
</dbReference>
<dbReference type="SUPFAM" id="SSF46894">
    <property type="entry name" value="C-terminal effector domain of the bipartite response regulators"/>
    <property type="match status" value="1"/>
</dbReference>
<name>A0ABN2DHR7_9ACTN</name>
<dbReference type="EMBL" id="BAAAOS010000020">
    <property type="protein sequence ID" value="GAA1577742.1"/>
    <property type="molecule type" value="Genomic_DNA"/>
</dbReference>
<keyword evidence="1" id="KW-0547">Nucleotide-binding</keyword>
<dbReference type="PROSITE" id="PS50043">
    <property type="entry name" value="HTH_LUXR_2"/>
    <property type="match status" value="1"/>
</dbReference>
<dbReference type="InterPro" id="IPR000792">
    <property type="entry name" value="Tscrpt_reg_LuxR_C"/>
</dbReference>
<dbReference type="Pfam" id="PF13191">
    <property type="entry name" value="AAA_16"/>
    <property type="match status" value="1"/>
</dbReference>
<dbReference type="InterPro" id="IPR027417">
    <property type="entry name" value="P-loop_NTPase"/>
</dbReference>
<accession>A0ABN2DHR7</accession>
<proteinExistence type="predicted"/>